<dbReference type="SUPFAM" id="SSF53032">
    <property type="entry name" value="tRNA-intron endonuclease catalytic domain-like"/>
    <property type="match status" value="1"/>
</dbReference>
<dbReference type="EC" id="4.6.1.16" evidence="4"/>
<evidence type="ECO:0000256" key="2">
    <source>
        <dbReference type="ARBA" id="ARBA00022694"/>
    </source>
</evidence>
<comment type="function">
    <text evidence="4">Constitutes one of the two catalytic subunit of the tRNA-splicing endonuclease complex, a complex responsible for identification and cleavage of the splice sites in pre-tRNA. It cleaves pre-tRNA at the 5'- and 3'-splice sites to release the intron. The products are an intron and two tRNA half-molecules bearing 2',3'-cyclic phosphate and 5'-OH termini. There are no conserved sequences at the splice sites, but the intron is invariably located at the same site in the gene, placing the splice sites an invariant distance from the constant structural features of the tRNA body.</text>
</comment>
<dbReference type="GO" id="GO:0003676">
    <property type="term" value="F:nucleic acid binding"/>
    <property type="evidence" value="ECO:0007669"/>
    <property type="project" value="InterPro"/>
</dbReference>
<dbReference type="InterPro" id="IPR011856">
    <property type="entry name" value="tRNA_endonuc-like_dom_sf"/>
</dbReference>
<protein>
    <recommendedName>
        <fullName evidence="4">tRNA-splicing endonuclease subunit Sen34</fullName>
        <ecNumber evidence="4">4.6.1.16</ecNumber>
    </recommendedName>
</protein>
<dbReference type="GO" id="GO:0000379">
    <property type="term" value="P:tRNA-type intron splice site recognition and cleavage"/>
    <property type="evidence" value="ECO:0007669"/>
    <property type="project" value="UniProtKB-UniRule"/>
</dbReference>
<dbReference type="PANTHER" id="PTHR13070:SF0">
    <property type="entry name" value="TRNA-SPLICING ENDONUCLEASE SUBUNIT SEN34"/>
    <property type="match status" value="1"/>
</dbReference>
<proteinExistence type="evidence at transcript level"/>
<evidence type="ECO:0000256" key="4">
    <source>
        <dbReference type="PIRNR" id="PIRNR017250"/>
    </source>
</evidence>
<keyword evidence="8" id="KW-0378">Hydrolase</keyword>
<feature type="active site" evidence="5">
    <location>
        <position position="226"/>
    </location>
</feature>
<dbReference type="InterPro" id="IPR006677">
    <property type="entry name" value="tRNA_intron_Endonuc_cat-like"/>
</dbReference>
<dbReference type="Gene3D" id="3.40.1350.10">
    <property type="match status" value="1"/>
</dbReference>
<dbReference type="CDD" id="cd22363">
    <property type="entry name" value="tRNA-intron_lyase_C"/>
    <property type="match status" value="1"/>
</dbReference>
<dbReference type="GO" id="GO:0000213">
    <property type="term" value="F:tRNA-intron lyase activity"/>
    <property type="evidence" value="ECO:0007669"/>
    <property type="project" value="UniProtKB-UniRule"/>
</dbReference>
<keyword evidence="2 4" id="KW-0819">tRNA processing</keyword>
<keyword evidence="8" id="KW-0540">Nuclease</keyword>
<dbReference type="GO" id="GO:0000214">
    <property type="term" value="C:tRNA-intron endonuclease complex"/>
    <property type="evidence" value="ECO:0007669"/>
    <property type="project" value="UniProtKB-UniRule"/>
</dbReference>
<feature type="active site" evidence="5">
    <location>
        <position position="253"/>
    </location>
</feature>
<dbReference type="InterPro" id="IPR016690">
    <property type="entry name" value="TSEN34"/>
</dbReference>
<comment type="similarity">
    <text evidence="1 4">Belongs to the tRNA-intron endonuclease family.</text>
</comment>
<keyword evidence="3 4" id="KW-0456">Lyase</keyword>
<feature type="active site" evidence="5">
    <location>
        <position position="218"/>
    </location>
</feature>
<dbReference type="InterPro" id="IPR036167">
    <property type="entry name" value="tRNA_intron_Endo_cat-like_sf"/>
</dbReference>
<dbReference type="PANTHER" id="PTHR13070">
    <property type="entry name" value="TRNA-SPLICING ENDONUCLEASE SUBUNIT SEN34-RELATED"/>
    <property type="match status" value="1"/>
</dbReference>
<accession>C1BNB7</accession>
<dbReference type="AlphaFoldDB" id="C1BNB7"/>
<keyword evidence="8" id="KW-0255">Endonuclease</keyword>
<evidence type="ECO:0000256" key="1">
    <source>
        <dbReference type="ARBA" id="ARBA00008078"/>
    </source>
</evidence>
<gene>
    <name evidence="8" type="primary">SEN34</name>
</gene>
<dbReference type="InterPro" id="IPR059049">
    <property type="entry name" value="TSEN34_N"/>
</dbReference>
<sequence>MIEIEWGKEECRGFVWHLPDVQVLRETHRIVGNFIGLSSSEPEPGLPLVLMPEEVDLLVCARIAHVVEYPSLHAPPSQECQLEYEGFLNRTFDAQIIEHRTKKRSLIEANLDKIVKGRQKRSPNTLTSPEEVLKEEVSKIKDLKREHSLVQLRIGHTSWKDGQFKESGKEVNWADAYDSYISLDLESRSLRRVIFKDLHSKGFFITEGFNFGADFLAYPGDPLVFHAKYLVVTREMYLKDAIGMARLATSVNKIVLLASFDDNKEIDYRSIEWSGKV</sequence>
<feature type="domain" description="TSEN34 N-terminal" evidence="7">
    <location>
        <begin position="11"/>
        <end position="68"/>
    </location>
</feature>
<evidence type="ECO:0000259" key="6">
    <source>
        <dbReference type="Pfam" id="PF01974"/>
    </source>
</evidence>
<name>C1BNB7_CALRO</name>
<dbReference type="EMBL" id="BT076096">
    <property type="protein sequence ID" value="ACO10520.1"/>
    <property type="molecule type" value="mRNA"/>
</dbReference>
<organism evidence="8">
    <name type="scientific">Caligus rogercresseyi</name>
    <name type="common">Sea louse</name>
    <dbReference type="NCBI Taxonomy" id="217165"/>
    <lineage>
        <taxon>Eukaryota</taxon>
        <taxon>Metazoa</taxon>
        <taxon>Ecdysozoa</taxon>
        <taxon>Arthropoda</taxon>
        <taxon>Crustacea</taxon>
        <taxon>Multicrustacea</taxon>
        <taxon>Hexanauplia</taxon>
        <taxon>Copepoda</taxon>
        <taxon>Siphonostomatoida</taxon>
        <taxon>Caligidae</taxon>
        <taxon>Caligus</taxon>
    </lineage>
</organism>
<reference evidence="8" key="1">
    <citation type="submission" date="2009-03" db="EMBL/GenBank/DDBJ databases">
        <title>Caligus rogercresseyi ESTs and full-length cDNAs.</title>
        <authorList>
            <person name="Yasuike M."/>
            <person name="von Schalburg K."/>
            <person name="Cooper G."/>
            <person name="Leong J."/>
            <person name="Jones S.R.M."/>
            <person name="Koop B.F."/>
        </authorList>
    </citation>
    <scope>NUCLEOTIDE SEQUENCE</scope>
    <source>
        <tissue evidence="8">Whole tissue</tissue>
    </source>
</reference>
<evidence type="ECO:0000256" key="5">
    <source>
        <dbReference type="PIRSR" id="PIRSR017250-50"/>
    </source>
</evidence>
<evidence type="ECO:0000313" key="8">
    <source>
        <dbReference type="EMBL" id="ACO10520.1"/>
    </source>
</evidence>
<feature type="domain" description="tRNA intron endonuclease catalytic" evidence="6">
    <location>
        <begin position="191"/>
        <end position="268"/>
    </location>
</feature>
<dbReference type="PIRSF" id="PIRSF017250">
    <property type="entry name" value="tRNA_splic_SEN34"/>
    <property type="match status" value="1"/>
</dbReference>
<evidence type="ECO:0000256" key="3">
    <source>
        <dbReference type="ARBA" id="ARBA00023239"/>
    </source>
</evidence>
<dbReference type="Pfam" id="PF26577">
    <property type="entry name" value="TSEN34_N"/>
    <property type="match status" value="1"/>
</dbReference>
<dbReference type="Pfam" id="PF01974">
    <property type="entry name" value="tRNA_int_endo"/>
    <property type="match status" value="1"/>
</dbReference>
<evidence type="ECO:0000259" key="7">
    <source>
        <dbReference type="Pfam" id="PF26577"/>
    </source>
</evidence>